<protein>
    <submittedName>
        <fullName evidence="7">Type I phosphodiesterase/nucleotide pyrophosphatase</fullName>
    </submittedName>
</protein>
<gene>
    <name evidence="7" type="ORF">B0I18_101270</name>
</gene>
<evidence type="ECO:0000256" key="3">
    <source>
        <dbReference type="ARBA" id="ARBA00022729"/>
    </source>
</evidence>
<evidence type="ECO:0000256" key="2">
    <source>
        <dbReference type="ARBA" id="ARBA00022723"/>
    </source>
</evidence>
<name>A0A2P8DA81_9BACT</name>
<comment type="caution">
    <text evidence="7">The sequence shown here is derived from an EMBL/GenBank/DDBJ whole genome shotgun (WGS) entry which is preliminary data.</text>
</comment>
<organism evidence="7 8">
    <name type="scientific">Taibaiella chishuiensis</name>
    <dbReference type="NCBI Taxonomy" id="1434707"/>
    <lineage>
        <taxon>Bacteria</taxon>
        <taxon>Pseudomonadati</taxon>
        <taxon>Bacteroidota</taxon>
        <taxon>Chitinophagia</taxon>
        <taxon>Chitinophagales</taxon>
        <taxon>Chitinophagaceae</taxon>
        <taxon>Taibaiella</taxon>
    </lineage>
</organism>
<dbReference type="AlphaFoldDB" id="A0A2P8DA81"/>
<feature type="signal peptide" evidence="6">
    <location>
        <begin position="1"/>
        <end position="16"/>
    </location>
</feature>
<keyword evidence="8" id="KW-1185">Reference proteome</keyword>
<dbReference type="InterPro" id="IPR026263">
    <property type="entry name" value="Alkaline_phosphatase_prok"/>
</dbReference>
<evidence type="ECO:0000256" key="5">
    <source>
        <dbReference type="PIRSR" id="PIRSR031924-51"/>
    </source>
</evidence>
<dbReference type="Gene3D" id="3.40.720.10">
    <property type="entry name" value="Alkaline Phosphatase, subunit A"/>
    <property type="match status" value="1"/>
</dbReference>
<dbReference type="InterPro" id="IPR002591">
    <property type="entry name" value="Phosphodiest/P_Trfase"/>
</dbReference>
<dbReference type="Gene3D" id="3.30.1360.150">
    <property type="match status" value="1"/>
</dbReference>
<feature type="chain" id="PRO_5015158098" evidence="6">
    <location>
        <begin position="17"/>
        <end position="543"/>
    </location>
</feature>
<accession>A0A2P8DA81</accession>
<dbReference type="SUPFAM" id="SSF53649">
    <property type="entry name" value="Alkaline phosphatase-like"/>
    <property type="match status" value="1"/>
</dbReference>
<dbReference type="EMBL" id="PYGD01000001">
    <property type="protein sequence ID" value="PSK94119.1"/>
    <property type="molecule type" value="Genomic_DNA"/>
</dbReference>
<evidence type="ECO:0000256" key="4">
    <source>
        <dbReference type="PIRSR" id="PIRSR031924-50"/>
    </source>
</evidence>
<evidence type="ECO:0000313" key="8">
    <source>
        <dbReference type="Proteomes" id="UP000240572"/>
    </source>
</evidence>
<feature type="active site" description="Phosphothreonine intermediate" evidence="4">
    <location>
        <position position="78"/>
    </location>
</feature>
<dbReference type="CDD" id="cd16016">
    <property type="entry name" value="AP-SPAP"/>
    <property type="match status" value="1"/>
</dbReference>
<feature type="binding site" evidence="5">
    <location>
        <begin position="159"/>
        <end position="161"/>
    </location>
    <ligand>
        <name>substrate</name>
    </ligand>
</feature>
<dbReference type="GO" id="GO:0004035">
    <property type="term" value="F:alkaline phosphatase activity"/>
    <property type="evidence" value="ECO:0007669"/>
    <property type="project" value="InterPro"/>
</dbReference>
<sequence>MLLALLLPFATGAAVAQSPKPVKTVERPKLVVGIVVDQMRWDYLYRFYNRYSEGGFKRLMNDGFNCQNTYISYLPSFTAPGHTCIYTGSVPALHGIVANDWVDIRTNKEWYCTEDTTVQSVGGGKAGLMSPRNLLASTITDELRLATNFKSRTFGISIKDRGAILPAGHAANAAYWYDGENGSFISSNFYMQQLPQWVQDFNKRNLNDSLMKLNWNTLYPINTYTESTTDDNAYEGITKGESRPVFPHQTSLSVGKDKGAIRATPYGNTITRLMAEACIDGEQLGRNSTTDFLAVSFSSTDYVGHQYAPNSIEIEDTYLRFDKDLELLLSFLDKKVGKGNYTVFLTADHGGAHNPTFLNDHRLPGKSVTINKINKELNQFLAAKFKDTSLVSSLMNYQVYLNEKAIQNSKLDREQVRNEIINWFRVQEGVTQVIDLEHPDKSVVPEPVKSMVTNGYFANRCGSIQIILNPGWFSGYGTTGTTHGSWNPYDTHIPLLWYGWGIKKGETSRTTHMTDISATLAALLHIQAPSACVGEVIQEVKSK</sequence>
<dbReference type="PANTHER" id="PTHR10151">
    <property type="entry name" value="ECTONUCLEOTIDE PYROPHOSPHATASE/PHOSPHODIESTERASE"/>
    <property type="match status" value="1"/>
</dbReference>
<dbReference type="Proteomes" id="UP000240572">
    <property type="component" value="Unassembled WGS sequence"/>
</dbReference>
<evidence type="ECO:0000313" key="7">
    <source>
        <dbReference type="EMBL" id="PSK94119.1"/>
    </source>
</evidence>
<dbReference type="PIRSF" id="PIRSF031924">
    <property type="entry name" value="Pi-irrepressible_AP"/>
    <property type="match status" value="1"/>
</dbReference>
<keyword evidence="2" id="KW-0479">Metal-binding</keyword>
<evidence type="ECO:0000256" key="1">
    <source>
        <dbReference type="ARBA" id="ARBA00022553"/>
    </source>
</evidence>
<dbReference type="GO" id="GO:0046872">
    <property type="term" value="F:metal ion binding"/>
    <property type="evidence" value="ECO:0007669"/>
    <property type="project" value="UniProtKB-KW"/>
</dbReference>
<proteinExistence type="predicted"/>
<dbReference type="PANTHER" id="PTHR10151:SF120">
    <property type="entry name" value="BIS(5'-ADENOSYL)-TRIPHOSPHATASE"/>
    <property type="match status" value="1"/>
</dbReference>
<keyword evidence="1 4" id="KW-0597">Phosphoprotein</keyword>
<evidence type="ECO:0000256" key="6">
    <source>
        <dbReference type="SAM" id="SignalP"/>
    </source>
</evidence>
<reference evidence="7 8" key="1">
    <citation type="submission" date="2018-03" db="EMBL/GenBank/DDBJ databases">
        <title>Genomic Encyclopedia of Type Strains, Phase III (KMG-III): the genomes of soil and plant-associated and newly described type strains.</title>
        <authorList>
            <person name="Whitman W."/>
        </authorList>
    </citation>
    <scope>NUCLEOTIDE SEQUENCE [LARGE SCALE GENOMIC DNA]</scope>
    <source>
        <strain evidence="7 8">CGMCC 1.12700</strain>
    </source>
</reference>
<dbReference type="InterPro" id="IPR017850">
    <property type="entry name" value="Alkaline_phosphatase_core_sf"/>
</dbReference>
<feature type="binding site" evidence="5">
    <location>
        <position position="99"/>
    </location>
    <ligand>
        <name>substrate</name>
    </ligand>
</feature>
<dbReference type="Pfam" id="PF01663">
    <property type="entry name" value="Phosphodiest"/>
    <property type="match status" value="1"/>
</dbReference>
<dbReference type="NCBIfam" id="NF042991">
    <property type="entry name" value="alk_phos_PafA"/>
    <property type="match status" value="1"/>
</dbReference>
<keyword evidence="3 6" id="KW-0732">Signal</keyword>